<dbReference type="Pfam" id="PF01694">
    <property type="entry name" value="Rhomboid"/>
    <property type="match status" value="1"/>
</dbReference>
<dbReference type="Gene3D" id="1.20.1540.10">
    <property type="entry name" value="Rhomboid-like"/>
    <property type="match status" value="1"/>
</dbReference>
<dbReference type="FunFam" id="1.20.1540.10:FF:000027">
    <property type="entry name" value="Rhomboid family intramembrane serine protease"/>
    <property type="match status" value="1"/>
</dbReference>
<evidence type="ECO:0000256" key="3">
    <source>
        <dbReference type="ARBA" id="ARBA00022692"/>
    </source>
</evidence>
<evidence type="ECO:0000256" key="1">
    <source>
        <dbReference type="ARBA" id="ARBA00004141"/>
    </source>
</evidence>
<evidence type="ECO:0000313" key="9">
    <source>
        <dbReference type="EMBL" id="BAL53805.1"/>
    </source>
</evidence>
<keyword evidence="6 7" id="KW-0472">Membrane</keyword>
<dbReference type="InterPro" id="IPR050925">
    <property type="entry name" value="Rhomboid_protease_S54"/>
</dbReference>
<dbReference type="GO" id="GO:0004252">
    <property type="term" value="F:serine-type endopeptidase activity"/>
    <property type="evidence" value="ECO:0007669"/>
    <property type="project" value="InterPro"/>
</dbReference>
<keyword evidence="4" id="KW-0378">Hydrolase</keyword>
<feature type="transmembrane region" description="Helical" evidence="7">
    <location>
        <begin position="92"/>
        <end position="110"/>
    </location>
</feature>
<sequence length="221" mass="24848">MWALIAANTLVFFLEQTLTPRELEKLFRLCGIVPAATTTVLRDHVWALLPSELLRFITSLFLHGGWLHFLGNMWTLYLFGDNVEDRMGPVRFLLFYLLCGVLAGWIHVLAHPTSLVPTIGASGAIAGVLAAYLLLYPYATVITLIPLFIFPWFVELPAVVFIGLWYLTQVFEGTLALAVDVAYGGVAWWAHIGGFLAGLTLTPFFLRRPHRKPYPDEYAPW</sequence>
<comment type="similarity">
    <text evidence="2">Belongs to the peptidase S54 family.</text>
</comment>
<dbReference type="InterPro" id="IPR035952">
    <property type="entry name" value="Rhomboid-like_sf"/>
</dbReference>
<dbReference type="InterPro" id="IPR022764">
    <property type="entry name" value="Peptidase_S54_rhomboid_dom"/>
</dbReference>
<feature type="transmembrane region" description="Helical" evidence="7">
    <location>
        <begin position="116"/>
        <end position="135"/>
    </location>
</feature>
<comment type="subcellular location">
    <subcellularLocation>
        <location evidence="1">Membrane</location>
        <topology evidence="1">Multi-pass membrane protein</topology>
    </subcellularLocation>
</comment>
<dbReference type="SUPFAM" id="SSF144091">
    <property type="entry name" value="Rhomboid-like"/>
    <property type="match status" value="1"/>
</dbReference>
<feature type="transmembrane region" description="Helical" evidence="7">
    <location>
        <begin position="187"/>
        <end position="206"/>
    </location>
</feature>
<feature type="transmembrane region" description="Helical" evidence="7">
    <location>
        <begin position="56"/>
        <end position="80"/>
    </location>
</feature>
<reference evidence="9" key="2">
    <citation type="journal article" date="2012" name="PLoS ONE">
        <title>A Deeply Branching Thermophilic Bacterium with an Ancient Acetyl-CoA Pathway Dominates a Subsurface Ecosystem.</title>
        <authorList>
            <person name="Takami H."/>
            <person name="Noguchi H."/>
            <person name="Takaki Y."/>
            <person name="Uchiyama I."/>
            <person name="Toyoda A."/>
            <person name="Nishi S."/>
            <person name="Chee G.-J."/>
            <person name="Arai W."/>
            <person name="Nunoura T."/>
            <person name="Itoh T."/>
            <person name="Hattori M."/>
            <person name="Takai K."/>
        </authorList>
    </citation>
    <scope>NUCLEOTIDE SEQUENCE</scope>
</reference>
<name>H5SCB9_9BACT</name>
<proteinExistence type="inferred from homology"/>
<organism evidence="9">
    <name type="scientific">uncultured Planctomycetota bacterium</name>
    <dbReference type="NCBI Taxonomy" id="120965"/>
    <lineage>
        <taxon>Bacteria</taxon>
        <taxon>Pseudomonadati</taxon>
        <taxon>Planctomycetota</taxon>
        <taxon>environmental samples</taxon>
    </lineage>
</organism>
<evidence type="ECO:0000256" key="6">
    <source>
        <dbReference type="ARBA" id="ARBA00023136"/>
    </source>
</evidence>
<keyword evidence="5 7" id="KW-1133">Transmembrane helix</keyword>
<dbReference type="MEROPS" id="S54.027"/>
<feature type="domain" description="Peptidase S54 rhomboid" evidence="8">
    <location>
        <begin position="51"/>
        <end position="207"/>
    </location>
</feature>
<dbReference type="AlphaFoldDB" id="H5SCB9"/>
<evidence type="ECO:0000256" key="7">
    <source>
        <dbReference type="SAM" id="Phobius"/>
    </source>
</evidence>
<evidence type="ECO:0000256" key="2">
    <source>
        <dbReference type="ARBA" id="ARBA00009045"/>
    </source>
</evidence>
<dbReference type="EMBL" id="AP011667">
    <property type="protein sequence ID" value="BAL53805.1"/>
    <property type="molecule type" value="Genomic_DNA"/>
</dbReference>
<dbReference type="PANTHER" id="PTHR43731">
    <property type="entry name" value="RHOMBOID PROTEASE"/>
    <property type="match status" value="1"/>
</dbReference>
<dbReference type="PANTHER" id="PTHR43731:SF14">
    <property type="entry name" value="PRESENILIN-ASSOCIATED RHOMBOID-LIKE PROTEIN, MITOCHONDRIAL"/>
    <property type="match status" value="1"/>
</dbReference>
<reference evidence="9" key="1">
    <citation type="journal article" date="2005" name="Environ. Microbiol.">
        <title>Genetic and functional properties of uncultivated thermophilic crenarchaeotes from a subsurface gold mine as revealed by analysis of genome fragments.</title>
        <authorList>
            <person name="Nunoura T."/>
            <person name="Hirayama H."/>
            <person name="Takami H."/>
            <person name="Oida H."/>
            <person name="Nishi S."/>
            <person name="Shimamura S."/>
            <person name="Suzuki Y."/>
            <person name="Inagaki F."/>
            <person name="Takai K."/>
            <person name="Nealson K.H."/>
            <person name="Horikoshi K."/>
        </authorList>
    </citation>
    <scope>NUCLEOTIDE SEQUENCE</scope>
</reference>
<feature type="transmembrane region" description="Helical" evidence="7">
    <location>
        <begin position="147"/>
        <end position="167"/>
    </location>
</feature>
<gene>
    <name evidence="9" type="ORF">HGMM_F08F10C24</name>
</gene>
<evidence type="ECO:0000256" key="5">
    <source>
        <dbReference type="ARBA" id="ARBA00022989"/>
    </source>
</evidence>
<accession>H5SCB9</accession>
<dbReference type="GO" id="GO:0016020">
    <property type="term" value="C:membrane"/>
    <property type="evidence" value="ECO:0007669"/>
    <property type="project" value="UniProtKB-SubCell"/>
</dbReference>
<keyword evidence="3 7" id="KW-0812">Transmembrane</keyword>
<protein>
    <submittedName>
        <fullName evidence="9">Rhomboid family protein</fullName>
    </submittedName>
</protein>
<evidence type="ECO:0000256" key="4">
    <source>
        <dbReference type="ARBA" id="ARBA00022801"/>
    </source>
</evidence>
<evidence type="ECO:0000259" key="8">
    <source>
        <dbReference type="Pfam" id="PF01694"/>
    </source>
</evidence>